<dbReference type="InterPro" id="IPR008160">
    <property type="entry name" value="Collagen"/>
</dbReference>
<feature type="compositionally biased region" description="Low complexity" evidence="2">
    <location>
        <begin position="275"/>
        <end position="288"/>
    </location>
</feature>
<reference evidence="4 5" key="2">
    <citation type="submission" date="2018-11" db="EMBL/GenBank/DDBJ databases">
        <authorList>
            <consortium name="Pathogen Informatics"/>
        </authorList>
    </citation>
    <scope>NUCLEOTIDE SEQUENCE [LARGE SCALE GENOMIC DNA]</scope>
</reference>
<sequence length="288" mass="28558">MKTAHFWVSVASAASFLVISVSLVICATLFQNINSLYYEILGDMDDFKTIANDAWSEIMNFQVMRGRRFPDRSAKFTFTEYLQSKRVQRQAPGGYKEGGATYAGGVAAPPAQCACAAQPNNCPPGPPGPPGMPGTPGSDGEPGQPGNPGVNGIDIEYAPQLGEYKTCITCPAGPPGPPGQVGPPGMQGPPGLPGQPGPDGVVGPAGPPGPAGDEGQPGSPGPIGPPGPPGAPATVLYGTPGPKGPAGPPGPAGAPGGDGIPGQPGPMGPPGQYGPPGNDGYPGTDGQP</sequence>
<dbReference type="WBParaSite" id="GPUH_0000208601-mRNA-1">
    <property type="protein sequence ID" value="GPUH_0000208601-mRNA-1"/>
    <property type="gene ID" value="GPUH_0000208601"/>
</dbReference>
<dbReference type="Pfam" id="PF01391">
    <property type="entry name" value="Collagen"/>
    <property type="match status" value="2"/>
</dbReference>
<dbReference type="InterPro" id="IPR002486">
    <property type="entry name" value="Col_cuticle_N"/>
</dbReference>
<evidence type="ECO:0000313" key="6">
    <source>
        <dbReference type="WBParaSite" id="GPUH_0000208601-mRNA-1"/>
    </source>
</evidence>
<keyword evidence="5" id="KW-1185">Reference proteome</keyword>
<proteinExistence type="predicted"/>
<dbReference type="Pfam" id="PF01484">
    <property type="entry name" value="Col_cuticle_N"/>
    <property type="match status" value="1"/>
</dbReference>
<evidence type="ECO:0000256" key="2">
    <source>
        <dbReference type="SAM" id="MobiDB-lite"/>
    </source>
</evidence>
<dbReference type="SMART" id="SM01088">
    <property type="entry name" value="Col_cuticle_N"/>
    <property type="match status" value="1"/>
</dbReference>
<reference evidence="6" key="1">
    <citation type="submission" date="2016-06" db="UniProtKB">
        <authorList>
            <consortium name="WormBaseParasite"/>
        </authorList>
    </citation>
    <scope>IDENTIFICATION</scope>
</reference>
<feature type="compositionally biased region" description="Pro residues" evidence="2">
    <location>
        <begin position="242"/>
        <end position="252"/>
    </location>
</feature>
<feature type="region of interest" description="Disordered" evidence="2">
    <location>
        <begin position="125"/>
        <end position="154"/>
    </location>
</feature>
<evidence type="ECO:0000259" key="3">
    <source>
        <dbReference type="SMART" id="SM01088"/>
    </source>
</evidence>
<evidence type="ECO:0000313" key="4">
    <source>
        <dbReference type="EMBL" id="VDK32019.1"/>
    </source>
</evidence>
<name>A0A183D040_9BILA</name>
<protein>
    <submittedName>
        <fullName evidence="6">Col_cuticle_N domain-containing protein</fullName>
    </submittedName>
</protein>
<feature type="compositionally biased region" description="Pro residues" evidence="2">
    <location>
        <begin position="172"/>
        <end position="196"/>
    </location>
</feature>
<gene>
    <name evidence="4" type="ORF">GPUH_LOCUS2082</name>
</gene>
<evidence type="ECO:0000313" key="5">
    <source>
        <dbReference type="Proteomes" id="UP000271098"/>
    </source>
</evidence>
<feature type="compositionally biased region" description="Pro residues" evidence="2">
    <location>
        <begin position="219"/>
        <end position="231"/>
    </location>
</feature>
<keyword evidence="1" id="KW-0677">Repeat</keyword>
<feature type="compositionally biased region" description="Pro residues" evidence="2">
    <location>
        <begin position="263"/>
        <end position="273"/>
    </location>
</feature>
<dbReference type="AlphaFoldDB" id="A0A183D040"/>
<dbReference type="Proteomes" id="UP000271098">
    <property type="component" value="Unassembled WGS sequence"/>
</dbReference>
<evidence type="ECO:0000256" key="1">
    <source>
        <dbReference type="ARBA" id="ARBA00022737"/>
    </source>
</evidence>
<dbReference type="Gene3D" id="1.20.5.320">
    <property type="entry name" value="6-Phosphogluconate Dehydrogenase, domain 3"/>
    <property type="match status" value="1"/>
</dbReference>
<dbReference type="OrthoDB" id="5876933at2759"/>
<dbReference type="PANTHER" id="PTHR24637:SF236">
    <property type="entry name" value="NEMATODE CUTICLE COLLAGEN N-TERMINAL DOMAIN-CONTAINING PROTEIN"/>
    <property type="match status" value="1"/>
</dbReference>
<feature type="domain" description="Nematode cuticle collagen N-terminal" evidence="3">
    <location>
        <begin position="8"/>
        <end position="58"/>
    </location>
</feature>
<feature type="region of interest" description="Disordered" evidence="2">
    <location>
        <begin position="169"/>
        <end position="288"/>
    </location>
</feature>
<accession>A0A183D040</accession>
<feature type="compositionally biased region" description="Gly residues" evidence="2">
    <location>
        <begin position="253"/>
        <end position="262"/>
    </location>
</feature>
<dbReference type="PANTHER" id="PTHR24637">
    <property type="entry name" value="COLLAGEN"/>
    <property type="match status" value="1"/>
</dbReference>
<organism evidence="6">
    <name type="scientific">Gongylonema pulchrum</name>
    <dbReference type="NCBI Taxonomy" id="637853"/>
    <lineage>
        <taxon>Eukaryota</taxon>
        <taxon>Metazoa</taxon>
        <taxon>Ecdysozoa</taxon>
        <taxon>Nematoda</taxon>
        <taxon>Chromadorea</taxon>
        <taxon>Rhabditida</taxon>
        <taxon>Spirurina</taxon>
        <taxon>Spiruromorpha</taxon>
        <taxon>Spiruroidea</taxon>
        <taxon>Gongylonematidae</taxon>
        <taxon>Gongylonema</taxon>
    </lineage>
</organism>
<dbReference type="EMBL" id="UYRT01002906">
    <property type="protein sequence ID" value="VDK32019.1"/>
    <property type="molecule type" value="Genomic_DNA"/>
</dbReference>
<dbReference type="GO" id="GO:0042302">
    <property type="term" value="F:structural constituent of cuticle"/>
    <property type="evidence" value="ECO:0007669"/>
    <property type="project" value="InterPro"/>
</dbReference>